<keyword evidence="2" id="KW-0378">Hydrolase</keyword>
<gene>
    <name evidence="2" type="ORF">LDC_0735</name>
</gene>
<organism evidence="2">
    <name type="scientific">sediment metagenome</name>
    <dbReference type="NCBI Taxonomy" id="749907"/>
    <lineage>
        <taxon>unclassified sequences</taxon>
        <taxon>metagenomes</taxon>
        <taxon>ecological metagenomes</taxon>
    </lineage>
</organism>
<comment type="caution">
    <text evidence="2">The sequence shown here is derived from an EMBL/GenBank/DDBJ whole genome shotgun (WGS) entry which is preliminary data.</text>
</comment>
<dbReference type="SUPFAM" id="SSF53067">
    <property type="entry name" value="Actin-like ATPase domain"/>
    <property type="match status" value="1"/>
</dbReference>
<accession>D9PGT8</accession>
<dbReference type="Pfam" id="PF00814">
    <property type="entry name" value="TsaD"/>
    <property type="match status" value="1"/>
</dbReference>
<dbReference type="AlphaFoldDB" id="D9PGT8"/>
<feature type="domain" description="Gcp-like" evidence="1">
    <location>
        <begin position="27"/>
        <end position="72"/>
    </location>
</feature>
<sequence>MKILAIETSCDETAISVVDFKSKYKFEVLSDIVLSQINLHKEYGGVFPALAKREHIKNIYPIFFKSLKKIKIF</sequence>
<evidence type="ECO:0000313" key="2">
    <source>
        <dbReference type="EMBL" id="EFK97228.1"/>
    </source>
</evidence>
<dbReference type="EMBL" id="ADZX01000308">
    <property type="protein sequence ID" value="EFK97228.1"/>
    <property type="molecule type" value="Genomic_DNA"/>
</dbReference>
<evidence type="ECO:0000259" key="1">
    <source>
        <dbReference type="Pfam" id="PF00814"/>
    </source>
</evidence>
<dbReference type="EC" id="3.4.24.57" evidence="2"/>
<dbReference type="InterPro" id="IPR000905">
    <property type="entry name" value="Gcp-like_dom"/>
</dbReference>
<name>D9PGT8_9ZZZZ</name>
<dbReference type="InterPro" id="IPR043129">
    <property type="entry name" value="ATPase_NBD"/>
</dbReference>
<proteinExistence type="predicted"/>
<reference evidence="2" key="1">
    <citation type="submission" date="2010-07" db="EMBL/GenBank/DDBJ databases">
        <authorList>
            <consortium name="CONSOLIDER consortium CSD2007-00005"/>
            <person name="Guazzaroni M.-E."/>
            <person name="Richter M."/>
            <person name="Garcia-Salamanca A."/>
            <person name="Yarza P."/>
            <person name="Ferrer M."/>
        </authorList>
    </citation>
    <scope>NUCLEOTIDE SEQUENCE</scope>
</reference>
<reference evidence="2" key="2">
    <citation type="journal article" date="2011" name="Microb. Ecol.">
        <title>Taxonomic and Functional Metagenomic Profiling of the Microbial Community in the Anoxic Sediment of a Sub-saline Shallow Lake (Laguna de Carrizo, Central Spain).</title>
        <authorList>
            <person name="Ferrer M."/>
            <person name="Guazzaroni M.E."/>
            <person name="Richter M."/>
            <person name="Garcia-Salamanca A."/>
            <person name="Yarza P."/>
            <person name="Suarez-Suarez A."/>
            <person name="Solano J."/>
            <person name="Alcaide M."/>
            <person name="van Dillewijn P."/>
            <person name="Molina-Henares M.A."/>
            <person name="Lopez-Cortes N."/>
            <person name="Al-Ramahi Y."/>
            <person name="Guerrero C."/>
            <person name="Acosta A."/>
            <person name="de Eugenio L.I."/>
            <person name="Martinez V."/>
            <person name="Marques S."/>
            <person name="Rojo F."/>
            <person name="Santero E."/>
            <person name="Genilloud O."/>
            <person name="Perez-Perez J."/>
            <person name="Rossello-Mora R."/>
            <person name="Ramos J.L."/>
        </authorList>
    </citation>
    <scope>NUCLEOTIDE SEQUENCE</scope>
</reference>
<dbReference type="Gene3D" id="3.30.420.40">
    <property type="match status" value="1"/>
</dbReference>
<dbReference type="GO" id="GO:0004222">
    <property type="term" value="F:metalloendopeptidase activity"/>
    <property type="evidence" value="ECO:0007669"/>
    <property type="project" value="UniProtKB-EC"/>
</dbReference>
<dbReference type="PANTHER" id="PTHR11735">
    <property type="entry name" value="TRNA N6-ADENOSINE THREONYLCARBAMOYLTRANSFERASE"/>
    <property type="match status" value="1"/>
</dbReference>
<dbReference type="PANTHER" id="PTHR11735:SF6">
    <property type="entry name" value="TRNA N6-ADENOSINE THREONYLCARBAMOYLTRANSFERASE, MITOCHONDRIAL"/>
    <property type="match status" value="1"/>
</dbReference>
<protein>
    <submittedName>
        <fullName evidence="2">O-sialoglycoprotein endopeptidase</fullName>
        <ecNumber evidence="2">3.4.24.57</ecNumber>
    </submittedName>
</protein>